<dbReference type="RefSeq" id="WP_349301072.1">
    <property type="nucleotide sequence ID" value="NZ_JBEDNQ010000012.1"/>
</dbReference>
<feature type="region of interest" description="Disordered" evidence="1">
    <location>
        <begin position="69"/>
        <end position="92"/>
    </location>
</feature>
<accession>A0ABV1KJG4</accession>
<feature type="region of interest" description="Disordered" evidence="1">
    <location>
        <begin position="1"/>
        <end position="52"/>
    </location>
</feature>
<evidence type="ECO:0000313" key="3">
    <source>
        <dbReference type="Proteomes" id="UP001494902"/>
    </source>
</evidence>
<dbReference type="Proteomes" id="UP001494902">
    <property type="component" value="Unassembled WGS sequence"/>
</dbReference>
<protein>
    <recommendedName>
        <fullName evidence="4">PspA domain-containing protein</fullName>
    </recommendedName>
</protein>
<gene>
    <name evidence="2" type="ORF">WIS52_26340</name>
</gene>
<evidence type="ECO:0000313" key="2">
    <source>
        <dbReference type="EMBL" id="MEQ3554008.1"/>
    </source>
</evidence>
<proteinExistence type="predicted"/>
<dbReference type="EMBL" id="JBEDNQ010000012">
    <property type="protein sequence ID" value="MEQ3554008.1"/>
    <property type="molecule type" value="Genomic_DNA"/>
</dbReference>
<evidence type="ECO:0000256" key="1">
    <source>
        <dbReference type="SAM" id="MobiDB-lite"/>
    </source>
</evidence>
<feature type="compositionally biased region" description="Basic and acidic residues" evidence="1">
    <location>
        <begin position="1"/>
        <end position="11"/>
    </location>
</feature>
<sequence>MSEQRDQHDRTSLPAPVEPATGAPAVSEPGVPEPGVPEPVVPATDYTDDGVPTFDYVRDKIEKRSATAAVSEELAGGDTTAQQAEDAFADRERKAADKLAEIRRSMGR</sequence>
<evidence type="ECO:0008006" key="4">
    <source>
        <dbReference type="Google" id="ProtNLM"/>
    </source>
</evidence>
<name>A0ABV1KJG4_9PSEU</name>
<comment type="caution">
    <text evidence="2">The sequence shown here is derived from an EMBL/GenBank/DDBJ whole genome shotgun (WGS) entry which is preliminary data.</text>
</comment>
<keyword evidence="3" id="KW-1185">Reference proteome</keyword>
<feature type="compositionally biased region" description="Pro residues" evidence="1">
    <location>
        <begin position="31"/>
        <end position="40"/>
    </location>
</feature>
<reference evidence="2 3" key="1">
    <citation type="submission" date="2024-03" db="EMBL/GenBank/DDBJ databases">
        <title>Draft genome sequence of Pseudonocardia nematodicida JCM 31783.</title>
        <authorList>
            <person name="Butdee W."/>
            <person name="Duangmal K."/>
        </authorList>
    </citation>
    <scope>NUCLEOTIDE SEQUENCE [LARGE SCALE GENOMIC DNA]</scope>
    <source>
        <strain evidence="2 3">JCM 31783</strain>
    </source>
</reference>
<organism evidence="2 3">
    <name type="scientific">Pseudonocardia nematodicida</name>
    <dbReference type="NCBI Taxonomy" id="1206997"/>
    <lineage>
        <taxon>Bacteria</taxon>
        <taxon>Bacillati</taxon>
        <taxon>Actinomycetota</taxon>
        <taxon>Actinomycetes</taxon>
        <taxon>Pseudonocardiales</taxon>
        <taxon>Pseudonocardiaceae</taxon>
        <taxon>Pseudonocardia</taxon>
    </lineage>
</organism>